<reference evidence="5" key="1">
    <citation type="submission" date="2021-01" db="EMBL/GenBank/DDBJ databases">
        <authorList>
            <person name="Corre E."/>
            <person name="Pelletier E."/>
            <person name="Niang G."/>
            <person name="Scheremetjew M."/>
            <person name="Finn R."/>
            <person name="Kale V."/>
            <person name="Holt S."/>
            <person name="Cochrane G."/>
            <person name="Meng A."/>
            <person name="Brown T."/>
            <person name="Cohen L."/>
        </authorList>
    </citation>
    <scope>NUCLEOTIDE SEQUENCE</scope>
    <source>
        <strain evidence="5">MM31A-1</strain>
    </source>
</reference>
<protein>
    <recommendedName>
        <fullName evidence="4">RING-type domain-containing protein</fullName>
    </recommendedName>
</protein>
<feature type="region of interest" description="Disordered" evidence="2">
    <location>
        <begin position="109"/>
        <end position="206"/>
    </location>
</feature>
<gene>
    <name evidence="5" type="ORF">CDEB00056_LOCUS9522</name>
</gene>
<keyword evidence="1" id="KW-0863">Zinc-finger</keyword>
<keyword evidence="3" id="KW-1133">Transmembrane helix</keyword>
<dbReference type="PANTHER" id="PTHR22765">
    <property type="entry name" value="RING FINGER AND PROTEASE ASSOCIATED DOMAIN-CONTAINING"/>
    <property type="match status" value="1"/>
</dbReference>
<feature type="compositionally biased region" description="Basic and acidic residues" evidence="2">
    <location>
        <begin position="152"/>
        <end position="164"/>
    </location>
</feature>
<evidence type="ECO:0000313" key="5">
    <source>
        <dbReference type="EMBL" id="CAE0464681.1"/>
    </source>
</evidence>
<dbReference type="GO" id="GO:0061630">
    <property type="term" value="F:ubiquitin protein ligase activity"/>
    <property type="evidence" value="ECO:0007669"/>
    <property type="project" value="TreeGrafter"/>
</dbReference>
<dbReference type="GO" id="GO:0008270">
    <property type="term" value="F:zinc ion binding"/>
    <property type="evidence" value="ECO:0007669"/>
    <property type="project" value="UniProtKB-KW"/>
</dbReference>
<evidence type="ECO:0000259" key="4">
    <source>
        <dbReference type="PROSITE" id="PS50089"/>
    </source>
</evidence>
<dbReference type="PANTHER" id="PTHR22765:SF434">
    <property type="entry name" value="GB|AAD18119.1-RELATED"/>
    <property type="match status" value="1"/>
</dbReference>
<feature type="compositionally biased region" description="Low complexity" evidence="2">
    <location>
        <begin position="165"/>
        <end position="185"/>
    </location>
</feature>
<dbReference type="GO" id="GO:0006511">
    <property type="term" value="P:ubiquitin-dependent protein catabolic process"/>
    <property type="evidence" value="ECO:0007669"/>
    <property type="project" value="TreeGrafter"/>
</dbReference>
<feature type="compositionally biased region" description="Polar residues" evidence="2">
    <location>
        <begin position="191"/>
        <end position="200"/>
    </location>
</feature>
<feature type="region of interest" description="Disordered" evidence="2">
    <location>
        <begin position="1"/>
        <end position="51"/>
    </location>
</feature>
<organism evidence="5">
    <name type="scientific">Chaetoceros debilis</name>
    <dbReference type="NCBI Taxonomy" id="122233"/>
    <lineage>
        <taxon>Eukaryota</taxon>
        <taxon>Sar</taxon>
        <taxon>Stramenopiles</taxon>
        <taxon>Ochrophyta</taxon>
        <taxon>Bacillariophyta</taxon>
        <taxon>Coscinodiscophyceae</taxon>
        <taxon>Chaetocerotophycidae</taxon>
        <taxon>Chaetocerotales</taxon>
        <taxon>Chaetocerotaceae</taxon>
        <taxon>Chaetoceros</taxon>
    </lineage>
</organism>
<keyword evidence="1" id="KW-0479">Metal-binding</keyword>
<name>A0A7S3V8L6_9STRA</name>
<feature type="compositionally biased region" description="Polar residues" evidence="2">
    <location>
        <begin position="33"/>
        <end position="51"/>
    </location>
</feature>
<feature type="region of interest" description="Disordered" evidence="2">
    <location>
        <begin position="383"/>
        <end position="402"/>
    </location>
</feature>
<keyword evidence="3" id="KW-0472">Membrane</keyword>
<keyword evidence="1" id="KW-0862">Zinc</keyword>
<sequence length="513" mass="57093">MWRLNGDEQTRGRHSRISSHDHDDDDDTPRTTNIPSSNDVVNIPPSETSVPVPATINSARYNSNVNVNVISNAHIVDPPPDHDPESQILTAEHLTRALNNQPNIELVQSRSHSHSHYAPGNQSDPRVAGASSEPISEETPGFLIDSRGTSRRSSETIRRSHEENNSATSTATATATVTATNTSSSLHRSESSATISSTLHNNDDDDDDLSTATAAATVTYQPTDEMLQLATEREIHRRKSSSCFILAGIFLFRLWVECITTGDIAIILVNVLLTSYFWAWMRQRRAIQEDFNLRIEGLRRDQIRMETGDEEEMSADEENGERARRRGDPVGESRRRRRARRNNGAMTSSNYDFLQSDHIDMEMLSFQAQLAFAIMESQRHIIENGGYGHPDGGDADGGDNNNSSGLVGVSNNAKQLWDAFAYDLKDKRVQMCADLQPQKIPGTTKTEDPSCCICLCEYEEGDMLNQMKCGHVYHKECIDSWCKNHTRCPLCNFDLEGNDGYGSGDDDNTATIV</sequence>
<dbReference type="SMART" id="SM00184">
    <property type="entry name" value="RING"/>
    <property type="match status" value="1"/>
</dbReference>
<proteinExistence type="predicted"/>
<feature type="compositionally biased region" description="Basic and acidic residues" evidence="2">
    <location>
        <begin position="320"/>
        <end position="333"/>
    </location>
</feature>
<evidence type="ECO:0000256" key="1">
    <source>
        <dbReference type="PROSITE-ProRule" id="PRU00175"/>
    </source>
</evidence>
<evidence type="ECO:0000256" key="2">
    <source>
        <dbReference type="SAM" id="MobiDB-lite"/>
    </source>
</evidence>
<evidence type="ECO:0000256" key="3">
    <source>
        <dbReference type="SAM" id="Phobius"/>
    </source>
</evidence>
<feature type="transmembrane region" description="Helical" evidence="3">
    <location>
        <begin position="262"/>
        <end position="281"/>
    </location>
</feature>
<dbReference type="EMBL" id="HBIO01012261">
    <property type="protein sequence ID" value="CAE0464681.1"/>
    <property type="molecule type" value="Transcribed_RNA"/>
</dbReference>
<keyword evidence="3" id="KW-0812">Transmembrane</keyword>
<dbReference type="InterPro" id="IPR001841">
    <property type="entry name" value="Znf_RING"/>
</dbReference>
<dbReference type="InterPro" id="IPR013083">
    <property type="entry name" value="Znf_RING/FYVE/PHD"/>
</dbReference>
<feature type="compositionally biased region" description="Basic and acidic residues" evidence="2">
    <location>
        <begin position="1"/>
        <end position="11"/>
    </location>
</feature>
<dbReference type="PROSITE" id="PS50089">
    <property type="entry name" value="ZF_RING_2"/>
    <property type="match status" value="1"/>
</dbReference>
<dbReference type="Pfam" id="PF13639">
    <property type="entry name" value="zf-RING_2"/>
    <property type="match status" value="1"/>
</dbReference>
<dbReference type="InterPro" id="IPR051826">
    <property type="entry name" value="E3_ubiquitin-ligase_domain"/>
</dbReference>
<feature type="region of interest" description="Disordered" evidence="2">
    <location>
        <begin position="305"/>
        <end position="342"/>
    </location>
</feature>
<dbReference type="AlphaFoldDB" id="A0A7S3V8L6"/>
<feature type="compositionally biased region" description="Acidic residues" evidence="2">
    <location>
        <begin position="308"/>
        <end position="319"/>
    </location>
</feature>
<feature type="domain" description="RING-type" evidence="4">
    <location>
        <begin position="451"/>
        <end position="492"/>
    </location>
</feature>
<dbReference type="SUPFAM" id="SSF57850">
    <property type="entry name" value="RING/U-box"/>
    <property type="match status" value="1"/>
</dbReference>
<accession>A0A7S3V8L6</accession>
<dbReference type="Gene3D" id="3.30.40.10">
    <property type="entry name" value="Zinc/RING finger domain, C3HC4 (zinc finger)"/>
    <property type="match status" value="1"/>
</dbReference>